<dbReference type="InterPro" id="IPR036770">
    <property type="entry name" value="Ankyrin_rpt-contain_sf"/>
</dbReference>
<feature type="repeat" description="ANK" evidence="3">
    <location>
        <begin position="180"/>
        <end position="207"/>
    </location>
</feature>
<dbReference type="Pfam" id="PF13857">
    <property type="entry name" value="Ank_5"/>
    <property type="match status" value="1"/>
</dbReference>
<dbReference type="PROSITE" id="PS50088">
    <property type="entry name" value="ANK_REPEAT"/>
    <property type="match status" value="5"/>
</dbReference>
<dbReference type="EMBL" id="JASPKY010000349">
    <property type="protein sequence ID" value="KAK9704482.1"/>
    <property type="molecule type" value="Genomic_DNA"/>
</dbReference>
<sequence>MGCLSETTRNQPCDGYITNKTDTVKSPDTTHVHLNFIEILLEAGANSNVAFAFNGTSPLYFAVQTDNVSVVKTLLKFGAKVNDTCRDGNTALHAAALYGSLPIVECLLNHKADARLTNAKGETARDVAINQGNTDIVNLLAQPVETEKNILIKSYYDKECMGFVSNMEDENCSDETPRCLHSAARIGDINIIRHLVDTGLSINSQNMYGCTPLRIAARQGRVDVAKFLIEKGANVNTRDSFNISPLHSATWQENPMISELLLQNGANVNSLDYYGNAANWFRTFAKRNPEADWNHTVREFISPSYQDDREYVYKDCLCAAGSNKKYDIQFTNLENHYNDKDILNVSKLELTNLAEHETNTGSTANYIKTISGQIHTNYIN</sequence>
<evidence type="ECO:0000256" key="2">
    <source>
        <dbReference type="ARBA" id="ARBA00023043"/>
    </source>
</evidence>
<proteinExistence type="predicted"/>
<keyword evidence="1" id="KW-0677">Repeat</keyword>
<feature type="repeat" description="ANK" evidence="3">
    <location>
        <begin position="241"/>
        <end position="273"/>
    </location>
</feature>
<reference evidence="4 5" key="1">
    <citation type="journal article" date="2024" name="BMC Genomics">
        <title>De novo assembly and annotation of Popillia japonica's genome with initial clues to its potential as an invasive pest.</title>
        <authorList>
            <person name="Cucini C."/>
            <person name="Boschi S."/>
            <person name="Funari R."/>
            <person name="Cardaioli E."/>
            <person name="Iannotti N."/>
            <person name="Marturano G."/>
            <person name="Paoli F."/>
            <person name="Bruttini M."/>
            <person name="Carapelli A."/>
            <person name="Frati F."/>
            <person name="Nardi F."/>
        </authorList>
    </citation>
    <scope>NUCLEOTIDE SEQUENCE [LARGE SCALE GENOMIC DNA]</scope>
    <source>
        <strain evidence="4">DMR45628</strain>
    </source>
</reference>
<feature type="repeat" description="ANK" evidence="3">
    <location>
        <begin position="208"/>
        <end position="240"/>
    </location>
</feature>
<dbReference type="PRINTS" id="PR01415">
    <property type="entry name" value="ANKYRIN"/>
</dbReference>
<dbReference type="PROSITE" id="PS50297">
    <property type="entry name" value="ANK_REP_REGION"/>
    <property type="match status" value="4"/>
</dbReference>
<gene>
    <name evidence="4" type="ORF">QE152_g27859</name>
</gene>
<organism evidence="4 5">
    <name type="scientific">Popillia japonica</name>
    <name type="common">Japanese beetle</name>
    <dbReference type="NCBI Taxonomy" id="7064"/>
    <lineage>
        <taxon>Eukaryota</taxon>
        <taxon>Metazoa</taxon>
        <taxon>Ecdysozoa</taxon>
        <taxon>Arthropoda</taxon>
        <taxon>Hexapoda</taxon>
        <taxon>Insecta</taxon>
        <taxon>Pterygota</taxon>
        <taxon>Neoptera</taxon>
        <taxon>Endopterygota</taxon>
        <taxon>Coleoptera</taxon>
        <taxon>Polyphaga</taxon>
        <taxon>Scarabaeiformia</taxon>
        <taxon>Scarabaeidae</taxon>
        <taxon>Rutelinae</taxon>
        <taxon>Popillia</taxon>
    </lineage>
</organism>
<evidence type="ECO:0000256" key="3">
    <source>
        <dbReference type="PROSITE-ProRule" id="PRU00023"/>
    </source>
</evidence>
<keyword evidence="5" id="KW-1185">Reference proteome</keyword>
<dbReference type="Pfam" id="PF12796">
    <property type="entry name" value="Ank_2"/>
    <property type="match status" value="1"/>
</dbReference>
<dbReference type="SMART" id="SM00248">
    <property type="entry name" value="ANK"/>
    <property type="match status" value="7"/>
</dbReference>
<dbReference type="InterPro" id="IPR002110">
    <property type="entry name" value="Ankyrin_rpt"/>
</dbReference>
<dbReference type="AlphaFoldDB" id="A0AAW1JKV6"/>
<evidence type="ECO:0000313" key="4">
    <source>
        <dbReference type="EMBL" id="KAK9704482.1"/>
    </source>
</evidence>
<dbReference type="Gene3D" id="1.25.40.20">
    <property type="entry name" value="Ankyrin repeat-containing domain"/>
    <property type="match status" value="2"/>
</dbReference>
<dbReference type="Proteomes" id="UP001458880">
    <property type="component" value="Unassembled WGS sequence"/>
</dbReference>
<comment type="caution">
    <text evidence="4">The sequence shown here is derived from an EMBL/GenBank/DDBJ whole genome shotgun (WGS) entry which is preliminary data.</text>
</comment>
<name>A0AAW1JKV6_POPJA</name>
<keyword evidence="2 3" id="KW-0040">ANK repeat</keyword>
<evidence type="ECO:0000313" key="5">
    <source>
        <dbReference type="Proteomes" id="UP001458880"/>
    </source>
</evidence>
<dbReference type="PANTHER" id="PTHR24171">
    <property type="entry name" value="ANKYRIN REPEAT DOMAIN-CONTAINING PROTEIN 39-RELATED"/>
    <property type="match status" value="1"/>
</dbReference>
<feature type="repeat" description="ANK" evidence="3">
    <location>
        <begin position="87"/>
        <end position="119"/>
    </location>
</feature>
<accession>A0AAW1JKV6</accession>
<feature type="repeat" description="ANK" evidence="3">
    <location>
        <begin position="54"/>
        <end position="86"/>
    </location>
</feature>
<dbReference type="SUPFAM" id="SSF48403">
    <property type="entry name" value="Ankyrin repeat"/>
    <property type="match status" value="1"/>
</dbReference>
<dbReference type="PANTHER" id="PTHR24171:SF9">
    <property type="entry name" value="ANKYRIN REPEAT DOMAIN-CONTAINING PROTEIN 39"/>
    <property type="match status" value="1"/>
</dbReference>
<protein>
    <submittedName>
        <fullName evidence="4">Ankyrin repeats (3 copies)</fullName>
    </submittedName>
</protein>
<evidence type="ECO:0000256" key="1">
    <source>
        <dbReference type="ARBA" id="ARBA00022737"/>
    </source>
</evidence>